<evidence type="ECO:0000259" key="2">
    <source>
        <dbReference type="SMART" id="SM00943"/>
    </source>
</evidence>
<dbReference type="EMBL" id="CP045121">
    <property type="protein sequence ID" value="QIN80861.1"/>
    <property type="molecule type" value="Genomic_DNA"/>
</dbReference>
<proteinExistence type="predicted"/>
<accession>A0A6G8Q303</accession>
<evidence type="ECO:0000313" key="4">
    <source>
        <dbReference type="Proteomes" id="UP000502706"/>
    </source>
</evidence>
<feature type="region of interest" description="Disordered" evidence="1">
    <location>
        <begin position="144"/>
        <end position="176"/>
    </location>
</feature>
<dbReference type="InterPro" id="IPR015330">
    <property type="entry name" value="DNA_primase/pol_bifunc_N"/>
</dbReference>
<dbReference type="AlphaFoldDB" id="A0A6G8Q303"/>
<reference evidence="3 4" key="1">
    <citation type="submission" date="2019-10" db="EMBL/GenBank/DDBJ databases">
        <title>Rubrobacter sp nov SCSIO 52915 isolated from a deep-sea sediment in the South China Sea.</title>
        <authorList>
            <person name="Chen R.W."/>
        </authorList>
    </citation>
    <scope>NUCLEOTIDE SEQUENCE [LARGE SCALE GENOMIC DNA]</scope>
    <source>
        <strain evidence="3 4">SCSIO 52915</strain>
    </source>
</reference>
<evidence type="ECO:0000256" key="1">
    <source>
        <dbReference type="SAM" id="MobiDB-lite"/>
    </source>
</evidence>
<name>A0A6G8Q303_9ACTN</name>
<organism evidence="3 4">
    <name type="scientific">Rubrobacter marinus</name>
    <dbReference type="NCBI Taxonomy" id="2653852"/>
    <lineage>
        <taxon>Bacteria</taxon>
        <taxon>Bacillati</taxon>
        <taxon>Actinomycetota</taxon>
        <taxon>Rubrobacteria</taxon>
        <taxon>Rubrobacterales</taxon>
        <taxon>Rubrobacteraceae</taxon>
        <taxon>Rubrobacter</taxon>
    </lineage>
</organism>
<protein>
    <recommendedName>
        <fullName evidence="2">DNA primase/polymerase bifunctional N-terminal domain-containing protein</fullName>
    </recommendedName>
</protein>
<sequence length="176" mass="18390">MGGVEGEGSIRNASPLARAALAYARRGLPVFPCEPLGKRPLTRDGFRDASADALVVGRWWSRWPRANIGVPTGERSALLVLDVDPRDGGLGSLGDLEGTFGPLPATTRAGTGGGGEHVFFRYPRAGHATAPPGWGRGWTCGGRAATSWSRRAAREGRTGGRSGRRSQRSPPGCSGA</sequence>
<dbReference type="KEGG" id="rmar:GBA65_16460"/>
<dbReference type="SMART" id="SM00943">
    <property type="entry name" value="Prim-Pol"/>
    <property type="match status" value="1"/>
</dbReference>
<keyword evidence="4" id="KW-1185">Reference proteome</keyword>
<gene>
    <name evidence="3" type="ORF">GBA65_16460</name>
</gene>
<feature type="domain" description="DNA primase/polymerase bifunctional N-terminal" evidence="2">
    <location>
        <begin position="20"/>
        <end position="173"/>
    </location>
</feature>
<dbReference type="Proteomes" id="UP000502706">
    <property type="component" value="Chromosome"/>
</dbReference>
<dbReference type="SUPFAM" id="SSF56747">
    <property type="entry name" value="Prim-pol domain"/>
    <property type="match status" value="1"/>
</dbReference>
<dbReference type="Pfam" id="PF09250">
    <property type="entry name" value="Prim-Pol"/>
    <property type="match status" value="1"/>
</dbReference>
<evidence type="ECO:0000313" key="3">
    <source>
        <dbReference type="EMBL" id="QIN80861.1"/>
    </source>
</evidence>